<dbReference type="EMBL" id="CCKQ01009127">
    <property type="protein sequence ID" value="CDW80590.1"/>
    <property type="molecule type" value="Genomic_DNA"/>
</dbReference>
<feature type="transmembrane region" description="Helical" evidence="2">
    <location>
        <begin position="168"/>
        <end position="189"/>
    </location>
</feature>
<dbReference type="InterPro" id="IPR035965">
    <property type="entry name" value="PAS-like_dom_sf"/>
</dbReference>
<keyword evidence="2" id="KW-1133">Transmembrane helix</keyword>
<evidence type="ECO:0000313" key="4">
    <source>
        <dbReference type="EMBL" id="CDW80590.1"/>
    </source>
</evidence>
<keyword evidence="2" id="KW-0812">Transmembrane</keyword>
<sequence length="1983" mass="232614">MTLKIPFYKDKKRIAWLVWALLKNNKFSKHLFYIVTLCEYCSLYFFVLMIGIQYDQENDGSGDGNMARSQGLAHILYNAQLSQQYKNLYLNEQLLMLTTYIIAGFYLIILLIALFLVIYFDSPIKASSPNFFAKILSIMVIVQSKLFFTIEVWVVVSAFALQTNSETYFTMVVLNTLNVIMMLIVDFFLFKLFNVRVKNQMIVWGQVNNIHYYCLMALKCFLASAHLIDSVKTKIALTSIFTLATQSLVLYILPIYDQYFMRFKLFLGQILFIMNLTFLLYIYLEVKGYMIEIAIIFSILSYSMIELVIWIRKRDLQQRYYRHELKGESDIERFLLHYINCLENYEKDKDSQRQLLEFLWHHKNNCFRLKDCVCYDMFKFEIEEQNSNEDDVTESLPFNSTLIQTNGRNQIGQINVDLATILDVDKPFDNGSQLNSASQQIDIHQKYLKPQSMVIQDSLSYRNLNYLFSFQCKNYAEGNKKNGFSDSKIKREQNCPIQNIDQIMYEMGLDKSDYHIKTFKIILLLLYEMIKEQDMKFDFKNQKIIQMRAYFELEHLKNKFLCHSSITRLSQLNLGLLNMIMMLIDSQYLLEKAKQAYIDSEVSNIDMPKVIDQNLVLYQYFQINDEISSVATQFWSRLSSDSNDLESLYKEGIAVAQLIDKIMNKFEEIQSKNKRNYQIYYHQACFQKYILNNDVLCNLYLQKMEQLRELKIAIKNKYKEDSILTDSDESGFIIVKASFKEFGQIMFINRTCSQWLGYENNYLVQKSINCMMPTIVAESHHKFWKKFNDFGVPSFIEREQHLFMKRSDGYVIPVLAYVKFNHDKHFGHTFMAIVNKACQMTPFKNQKKYNPHELMIVITDEKNHIIEVNETVNEILGINSAFVEQNSRYISDALKIDQVFEIESFDFDRTTQIESTCGLNSTFASSLANEKLKSFDQSNLQTLTDFTAVFQSKNMMSIKMMTQNYKEGILIVKYFFIGLNDLQFEIMKNLETENDTNKTGGTLMLENLNLNDDDMVSMGSTTTVQDGKEIQNLIDTGKTPRMLKLVLQLVTLCFIIMITISITNLVLFLSTEKQAHIQIDVTHQVMDRLVYTSKALILMQCFLSLKQKKPNEKLYKATLDIFNIQNSNFTILEGLLIDKIIKNIDLIKEKQYIIDQNYGYFTESKLIKDMKDQKLIPVWSISRNGQAIQQNQTLTTAMNLFVQSGQAIVSFPFNQNYQTRGIVFDSLETQFRKILNRSFTNTSIFTSEVIDLEQQIYQFYKTGIYKIKELNFELADAYRNETLKQFDGNKNLALMLMLISVSSIFVIILAVLPNFSKIENRKYQVLSFFFLLQEDIVKVCQERSNVFEEQFYDKFEIEEEDVEMQLYYQKFKKVLRTHIQKRNQPETKRSNGMLKSKTFRKSDTENEGYQTEESQDNIMMEIQLSQKIDIAKLNQIRRKEMMRPKISEINDVHFTFQKLHSKHLNFRQSINQFPLINQQASKKSSSSQSIADEHPKDSDKKVAFASEDMNRSLGNSRKRKSKFQLFPQKYNDHNHRQIQSNEDQDRNSAKEMIKSASSDKKLQNDNNWSFKKDSSSPSNSIDQYEEENKAPTSGQGTRNQINKRKVALNQPGDSTKNMANRISFRKKRSRRVDSSSNSQEEITSSESEDEIQMGFDTFQNPNNPFYPDPQEPVNCKQQQDEDDHKEKKDKIISRIKSISSRGRVRVAITLLLLGLMFSSYFIAIFILSIKTFDDIYFAVSDLDSLYKKSSCQTQLFIQYRNEILMNIEPKLLETQAQIEKCLTYERAYLEIKRQDRGYFSKINKLFKELDSSLFCDRIQDNLIDSSDKFITKESCLRVYNSVFKKGLSYASQIIIKAVQFDTIIYKSISMSSRNQTFMENMYEEVDILTFIYTKEFLIDVQMIKILQDAETSIISYLESISKAYVIVFSMMCILVFIALILFFFVIYKRMKNIMMDCNTLLRILPISYLDSETHEHLKKFIFN</sequence>
<feature type="transmembrane region" description="Helical" evidence="2">
    <location>
        <begin position="290"/>
        <end position="311"/>
    </location>
</feature>
<feature type="transmembrane region" description="Helical" evidence="2">
    <location>
        <begin position="1923"/>
        <end position="1946"/>
    </location>
</feature>
<feature type="transmembrane region" description="Helical" evidence="2">
    <location>
        <begin position="265"/>
        <end position="284"/>
    </location>
</feature>
<gene>
    <name evidence="4" type="primary">Contig17434.g18550</name>
    <name evidence="4" type="ORF">STYLEM_9593</name>
</gene>
<feature type="compositionally biased region" description="Polar residues" evidence="1">
    <location>
        <begin position="1611"/>
        <end position="1620"/>
    </location>
</feature>
<dbReference type="SUPFAM" id="SSF55785">
    <property type="entry name" value="PYP-like sensor domain (PAS domain)"/>
    <property type="match status" value="1"/>
</dbReference>
<feature type="transmembrane region" description="Helical" evidence="2">
    <location>
        <begin position="1704"/>
        <end position="1727"/>
    </location>
</feature>
<dbReference type="OrthoDB" id="303837at2759"/>
<feature type="domain" description="PAS" evidence="3">
    <location>
        <begin position="855"/>
        <end position="887"/>
    </location>
</feature>
<dbReference type="InterPro" id="IPR052994">
    <property type="entry name" value="Tiny_macrocysts_regulators"/>
</dbReference>
<dbReference type="Proteomes" id="UP000039865">
    <property type="component" value="Unassembled WGS sequence"/>
</dbReference>
<feature type="compositionally biased region" description="Basic and acidic residues" evidence="1">
    <location>
        <begin position="1678"/>
        <end position="1689"/>
    </location>
</feature>
<accession>A0A078AEF6</accession>
<feature type="compositionally biased region" description="Basic and acidic residues" evidence="1">
    <location>
        <begin position="1543"/>
        <end position="1563"/>
    </location>
</feature>
<feature type="transmembrane region" description="Helical" evidence="2">
    <location>
        <begin position="1292"/>
        <end position="1312"/>
    </location>
</feature>
<feature type="transmembrane region" description="Helical" evidence="2">
    <location>
        <begin position="131"/>
        <end position="156"/>
    </location>
</feature>
<feature type="transmembrane region" description="Helical" evidence="2">
    <location>
        <begin position="1045"/>
        <end position="1069"/>
    </location>
</feature>
<feature type="domain" description="PAS" evidence="3">
    <location>
        <begin position="742"/>
        <end position="822"/>
    </location>
</feature>
<feature type="region of interest" description="Disordered" evidence="1">
    <location>
        <begin position="1382"/>
        <end position="1413"/>
    </location>
</feature>
<feature type="region of interest" description="Disordered" evidence="1">
    <location>
        <begin position="1477"/>
        <end position="1504"/>
    </location>
</feature>
<feature type="compositionally biased region" description="Basic and acidic residues" evidence="1">
    <location>
        <begin position="1491"/>
        <end position="1502"/>
    </location>
</feature>
<proteinExistence type="predicted"/>
<evidence type="ECO:0000256" key="1">
    <source>
        <dbReference type="SAM" id="MobiDB-lite"/>
    </source>
</evidence>
<reference evidence="4 5" key="1">
    <citation type="submission" date="2014-06" db="EMBL/GenBank/DDBJ databases">
        <authorList>
            <person name="Swart Estienne"/>
        </authorList>
    </citation>
    <scope>NUCLEOTIDE SEQUENCE [LARGE SCALE GENOMIC DNA]</scope>
    <source>
        <strain evidence="4 5">130c</strain>
    </source>
</reference>
<feature type="compositionally biased region" description="Polar residues" evidence="1">
    <location>
        <begin position="1590"/>
        <end position="1600"/>
    </location>
</feature>
<dbReference type="Gene3D" id="3.30.450.20">
    <property type="entry name" value="PAS domain"/>
    <property type="match status" value="1"/>
</dbReference>
<keyword evidence="5" id="KW-1185">Reference proteome</keyword>
<dbReference type="PANTHER" id="PTHR31600">
    <property type="entry name" value="TINY MACROCYSTS PROTEIN B-RELATED"/>
    <property type="match status" value="1"/>
</dbReference>
<evidence type="ECO:0000313" key="5">
    <source>
        <dbReference type="Proteomes" id="UP000039865"/>
    </source>
</evidence>
<feature type="transmembrane region" description="Helical" evidence="2">
    <location>
        <begin position="234"/>
        <end position="253"/>
    </location>
</feature>
<feature type="region of interest" description="Disordered" evidence="1">
    <location>
        <begin position="1527"/>
        <end position="1689"/>
    </location>
</feature>
<feature type="compositionally biased region" description="Low complexity" evidence="1">
    <location>
        <begin position="1478"/>
        <end position="1489"/>
    </location>
</feature>
<feature type="transmembrane region" description="Helical" evidence="2">
    <location>
        <begin position="31"/>
        <end position="52"/>
    </location>
</feature>
<evidence type="ECO:0000256" key="2">
    <source>
        <dbReference type="SAM" id="Phobius"/>
    </source>
</evidence>
<dbReference type="InterPro" id="IPR000014">
    <property type="entry name" value="PAS"/>
</dbReference>
<dbReference type="PANTHER" id="PTHR31600:SF2">
    <property type="entry name" value="GAMETE ENRICHED GENE 10 PROTEIN-RELATED"/>
    <property type="match status" value="1"/>
</dbReference>
<feature type="transmembrane region" description="Helical" evidence="2">
    <location>
        <begin position="210"/>
        <end position="228"/>
    </location>
</feature>
<dbReference type="InParanoid" id="A0A078AEF6"/>
<organism evidence="4 5">
    <name type="scientific">Stylonychia lemnae</name>
    <name type="common">Ciliate</name>
    <dbReference type="NCBI Taxonomy" id="5949"/>
    <lineage>
        <taxon>Eukaryota</taxon>
        <taxon>Sar</taxon>
        <taxon>Alveolata</taxon>
        <taxon>Ciliophora</taxon>
        <taxon>Intramacronucleata</taxon>
        <taxon>Spirotrichea</taxon>
        <taxon>Stichotrichia</taxon>
        <taxon>Sporadotrichida</taxon>
        <taxon>Oxytrichidae</taxon>
        <taxon>Stylonychinae</taxon>
        <taxon>Stylonychia</taxon>
    </lineage>
</organism>
<dbReference type="Pfam" id="PF13426">
    <property type="entry name" value="PAS_9"/>
    <property type="match status" value="2"/>
</dbReference>
<evidence type="ECO:0000259" key="3">
    <source>
        <dbReference type="Pfam" id="PF13426"/>
    </source>
</evidence>
<name>A0A078AEF6_STYLE</name>
<protein>
    <submittedName>
        <fullName evidence="4">Pas domain s-box family protein</fullName>
    </submittedName>
</protein>
<feature type="compositionally biased region" description="Low complexity" evidence="1">
    <location>
        <begin position="1634"/>
        <end position="1645"/>
    </location>
</feature>
<keyword evidence="2" id="KW-0472">Membrane</keyword>
<feature type="transmembrane region" description="Helical" evidence="2">
    <location>
        <begin position="94"/>
        <end position="119"/>
    </location>
</feature>